<reference evidence="2" key="1">
    <citation type="journal article" date="2014" name="Int. J. Syst. Evol. Microbiol.">
        <title>Complete genome sequence of Corynebacterium casei LMG S-19264T (=DSM 44701T), isolated from a smear-ripened cheese.</title>
        <authorList>
            <consortium name="US DOE Joint Genome Institute (JGI-PGF)"/>
            <person name="Walter F."/>
            <person name="Albersmeier A."/>
            <person name="Kalinowski J."/>
            <person name="Ruckert C."/>
        </authorList>
    </citation>
    <scope>NUCLEOTIDE SEQUENCE</scope>
    <source>
        <strain evidence="2">JCM 4059</strain>
    </source>
</reference>
<dbReference type="Pfam" id="PF21780">
    <property type="entry name" value="DUF6875"/>
    <property type="match status" value="1"/>
</dbReference>
<evidence type="ECO:0000313" key="2">
    <source>
        <dbReference type="EMBL" id="GHF58635.1"/>
    </source>
</evidence>
<dbReference type="InterPro" id="IPR049240">
    <property type="entry name" value="DUF6875"/>
</dbReference>
<accession>A0A919B695</accession>
<organism evidence="2 3">
    <name type="scientific">Streptomyces mashuensis</name>
    <dbReference type="NCBI Taxonomy" id="33904"/>
    <lineage>
        <taxon>Bacteria</taxon>
        <taxon>Bacillati</taxon>
        <taxon>Actinomycetota</taxon>
        <taxon>Actinomycetes</taxon>
        <taxon>Kitasatosporales</taxon>
        <taxon>Streptomycetaceae</taxon>
        <taxon>Streptomyces</taxon>
    </lineage>
</organism>
<dbReference type="EMBL" id="BNBD01000010">
    <property type="protein sequence ID" value="GHF58635.1"/>
    <property type="molecule type" value="Genomic_DNA"/>
</dbReference>
<reference evidence="2" key="2">
    <citation type="submission" date="2020-09" db="EMBL/GenBank/DDBJ databases">
        <authorList>
            <person name="Sun Q."/>
            <person name="Ohkuma M."/>
        </authorList>
    </citation>
    <scope>NUCLEOTIDE SEQUENCE</scope>
    <source>
        <strain evidence="2">JCM 4059</strain>
    </source>
</reference>
<dbReference type="AlphaFoldDB" id="A0A919B695"/>
<gene>
    <name evidence="2" type="ORF">GCM10010218_44940</name>
</gene>
<feature type="domain" description="DUF6875" evidence="1">
    <location>
        <begin position="20"/>
        <end position="190"/>
    </location>
</feature>
<keyword evidence="3" id="KW-1185">Reference proteome</keyword>
<dbReference type="Proteomes" id="UP000638313">
    <property type="component" value="Unassembled WGS sequence"/>
</dbReference>
<name>A0A919B695_9ACTN</name>
<evidence type="ECO:0000313" key="3">
    <source>
        <dbReference type="Proteomes" id="UP000638313"/>
    </source>
</evidence>
<comment type="caution">
    <text evidence="2">The sequence shown here is derived from an EMBL/GenBank/DDBJ whole genome shotgun (WGS) entry which is preliminary data.</text>
</comment>
<evidence type="ECO:0000259" key="1">
    <source>
        <dbReference type="Pfam" id="PF21780"/>
    </source>
</evidence>
<proteinExistence type="predicted"/>
<sequence length="224" mass="24669">MMVRHGPAAPGPPPAEVLGTARQWFAEYVTRPHDRLGRPGPVCPFVEPSLKAGSLELRAWDVAPDTGVAGMVDVVRRMTEAFDAMAWTGHNPALHALVVVVRGLAPERFGILDAAHAEAKTPLARRGLMLGQFHPHCPEPAARNPRFPVSLCPVPLLALRRMAFHDVLFLHGHPAWFAAYRERYGDRYDQGTVPDPFFVRLFAQARQAWGDDPRPPGPCAGTDR</sequence>
<dbReference type="RefSeq" id="WP_190131476.1">
    <property type="nucleotide sequence ID" value="NZ_BNBD01000010.1"/>
</dbReference>
<protein>
    <recommendedName>
        <fullName evidence="1">DUF6875 domain-containing protein</fullName>
    </recommendedName>
</protein>